<evidence type="ECO:0000313" key="1">
    <source>
        <dbReference type="EMBL" id="GIY39492.1"/>
    </source>
</evidence>
<dbReference type="EMBL" id="BPLQ01008818">
    <property type="protein sequence ID" value="GIY39492.1"/>
    <property type="molecule type" value="Genomic_DNA"/>
</dbReference>
<dbReference type="AlphaFoldDB" id="A0AAV4T480"/>
<proteinExistence type="predicted"/>
<name>A0AAV4T480_9ARAC</name>
<accession>A0AAV4T480</accession>
<sequence length="88" mass="9504">MRSGKGALSENLLRSFPSLCAPESAKNLKKKPLLNMWCGSYAPILVGVESLAVSLICNFIHPPCSGFLLMSARFVPEPSFAAYISSLE</sequence>
<keyword evidence="2" id="KW-1185">Reference proteome</keyword>
<comment type="caution">
    <text evidence="1">The sequence shown here is derived from an EMBL/GenBank/DDBJ whole genome shotgun (WGS) entry which is preliminary data.</text>
</comment>
<protein>
    <submittedName>
        <fullName evidence="1">Uncharacterized protein</fullName>
    </submittedName>
</protein>
<dbReference type="Proteomes" id="UP001054837">
    <property type="component" value="Unassembled WGS sequence"/>
</dbReference>
<evidence type="ECO:0000313" key="2">
    <source>
        <dbReference type="Proteomes" id="UP001054837"/>
    </source>
</evidence>
<reference evidence="1 2" key="1">
    <citation type="submission" date="2021-06" db="EMBL/GenBank/DDBJ databases">
        <title>Caerostris darwini draft genome.</title>
        <authorList>
            <person name="Kono N."/>
            <person name="Arakawa K."/>
        </authorList>
    </citation>
    <scope>NUCLEOTIDE SEQUENCE [LARGE SCALE GENOMIC DNA]</scope>
</reference>
<organism evidence="1 2">
    <name type="scientific">Caerostris darwini</name>
    <dbReference type="NCBI Taxonomy" id="1538125"/>
    <lineage>
        <taxon>Eukaryota</taxon>
        <taxon>Metazoa</taxon>
        <taxon>Ecdysozoa</taxon>
        <taxon>Arthropoda</taxon>
        <taxon>Chelicerata</taxon>
        <taxon>Arachnida</taxon>
        <taxon>Araneae</taxon>
        <taxon>Araneomorphae</taxon>
        <taxon>Entelegynae</taxon>
        <taxon>Araneoidea</taxon>
        <taxon>Araneidae</taxon>
        <taxon>Caerostris</taxon>
    </lineage>
</organism>
<gene>
    <name evidence="1" type="ORF">CDAR_538841</name>
</gene>